<name>A0A7S2U3S8_9EUKA</name>
<gene>
    <name evidence="1" type="ORF">LSP00402_LOCUS22435</name>
</gene>
<protein>
    <submittedName>
        <fullName evidence="1">Uncharacterized protein</fullName>
    </submittedName>
</protein>
<dbReference type="AlphaFoldDB" id="A0A7S2U3S8"/>
<proteinExistence type="predicted"/>
<accession>A0A7S2U3S8</accession>
<organism evidence="1">
    <name type="scientific">Lotharella oceanica</name>
    <dbReference type="NCBI Taxonomy" id="641309"/>
    <lineage>
        <taxon>Eukaryota</taxon>
        <taxon>Sar</taxon>
        <taxon>Rhizaria</taxon>
        <taxon>Cercozoa</taxon>
        <taxon>Chlorarachniophyceae</taxon>
        <taxon>Lotharella</taxon>
    </lineage>
</organism>
<evidence type="ECO:0000313" key="1">
    <source>
        <dbReference type="EMBL" id="CAD9778419.1"/>
    </source>
</evidence>
<dbReference type="EMBL" id="HBHP01036445">
    <property type="protein sequence ID" value="CAD9778419.1"/>
    <property type="molecule type" value="Transcribed_RNA"/>
</dbReference>
<sequence>MIHTPQSDGDARPNAKTTAEMERLMMAVYGDWAEKKSSSAAAVAPSAAFPKPLPRGEAGEGRNKQRRYLWTDAFGLLNFVTLAHRAAENDDSTKREGYVSAGRRLIASVHSTLGQPVDPNLYPMAKDKDGATIGLRIGKVVNARKSDAGMEKDGMYWHYFDKWLFALHRFGQFTNDTKYTTQARQLAAKAHPYFVVPGKGVRWKINVDASPIPDLEPPGPSSDAVSALLTYSLMALPDDDDRMAKDVRGPARDYLHYAASRYHRLDPLSFGLQAWEAQWMPPQVRERILAQLKACSSESLDVRSGMGLPFRLYGGLMGAILLRNEEGFKESAKSAARVARELGLEYEHNVPTGSSDHSAINKVMLAAALDPWAWERRAFERDLSV</sequence>
<reference evidence="1" key="1">
    <citation type="submission" date="2021-01" db="EMBL/GenBank/DDBJ databases">
        <authorList>
            <person name="Corre E."/>
            <person name="Pelletier E."/>
            <person name="Niang G."/>
            <person name="Scheremetjew M."/>
            <person name="Finn R."/>
            <person name="Kale V."/>
            <person name="Holt S."/>
            <person name="Cochrane G."/>
            <person name="Meng A."/>
            <person name="Brown T."/>
            <person name="Cohen L."/>
        </authorList>
    </citation>
    <scope>NUCLEOTIDE SEQUENCE</scope>
    <source>
        <strain evidence="1">CCMP622</strain>
    </source>
</reference>